<evidence type="ECO:0000313" key="11">
    <source>
        <dbReference type="Proteomes" id="UP000525652"/>
    </source>
</evidence>
<feature type="transmembrane region" description="Helical" evidence="9">
    <location>
        <begin position="472"/>
        <end position="499"/>
    </location>
</feature>
<feature type="transmembrane region" description="Helical" evidence="9">
    <location>
        <begin position="341"/>
        <end position="361"/>
    </location>
</feature>
<sequence length="1039" mass="112584">MFSRFFIDRPVFATVLSIVIILAGVASMVSLPISQYPEIVPPEVSVSARYPGANANTISETVASPLEQQINGVDDMIYIRSTASDDGSLGISVTFEVGTDPDQNTINVNNRVQAALSQLPEEVQRQGVTVRKQSSTILQVVNLFSPDGQYQPLFLSNYALLNVLDELKRVKGVGDASLFGQLNYSMRVWLRPDKLAEYDMTPVDVSTAIREQNSQFAAGKFGAEPSSSNPAFTYTVTTPGRLVDKSEFEDIILRSDDTGGILRLGDVARIELGSQAYSQESSLNGQPAVAMGIYLQPGANALSTAEAVRNRLEELSKTFPTGVEFAIPFDTTRFVDVAVEGVIHTFVEACLLVILVVFIFLQSWRATLIPLLAVPISIIGTFAGMSALGFSINLLTLFGLILAIGIVVDDAIIVLENVERIMRTEKKSPRDAAIAAMKEVTGPVIAIVLVLCAVFVPVAFIGGLAGEMYRQFAITIAISVIISGFVALTLTPVLSALFLKEDHSEPKGPFRLFNRGFDWITDRYVSGVTFFLKHWILGLSSILIFLGAAMYLWQKVPSSLVPEEDQGYVIAFQYLMPGTALNRTLDVSGPFTEAVMENPAVEDIITITGLDLATRAGRTNAAVSFIPLKDWDERKAESLQAANVANQLTGVGMGGFPDALIFVVNAPPITGLSSTGGFEGYIQNRVGASPEEMAGVLNEFIAAASEREELSGMRSAFNASVPQYQVTVDREKARSMGVKINDIFTTMQSTFGSLYVNDFTLYGRSYQVTIQAEGDFRESPEDLRNVFVRSANGRMVPLYSLLSFEKTVGPDVIERFNLFPAGKIQGAPAPGYSSGQALEAMEELAAEVLPEGYTLAWTGQAYQERASANTSTYAFAFGIVMIFLILAAQYEQWSLPFAVITAVPYAIFGAIALVFIRGLEIDIYFQISLLVLTGLAAKNAILIVEFAVMKRKEGMSRRDAAIEGAKLRFRPIVMTSLAFILGVVPLAVSSGAGAASRHSIGTGVIGGMLAATFISILFVPLFYRLIDRAADHEKVIGEK</sequence>
<dbReference type="InterPro" id="IPR027463">
    <property type="entry name" value="AcrB_DN_DC_subdom"/>
</dbReference>
<dbReference type="PANTHER" id="PTHR32063:SF11">
    <property type="entry name" value="CATION OR DRUG EFFLUX SYSTEM PROTEIN"/>
    <property type="match status" value="1"/>
</dbReference>
<keyword evidence="7 9" id="KW-1133">Transmembrane helix</keyword>
<proteinExistence type="inferred from homology"/>
<dbReference type="SUPFAM" id="SSF82714">
    <property type="entry name" value="Multidrug efflux transporter AcrB TolC docking domain, DN and DC subdomains"/>
    <property type="match status" value="2"/>
</dbReference>
<reference evidence="10 11" key="1">
    <citation type="submission" date="2020-07" db="EMBL/GenBank/DDBJ databases">
        <authorList>
            <person name="Feng X."/>
        </authorList>
    </citation>
    <scope>NUCLEOTIDE SEQUENCE [LARGE SCALE GENOMIC DNA]</scope>
    <source>
        <strain evidence="10 11">JCM14086</strain>
    </source>
</reference>
<dbReference type="GO" id="GO:0009636">
    <property type="term" value="P:response to toxic substance"/>
    <property type="evidence" value="ECO:0007669"/>
    <property type="project" value="UniProtKB-ARBA"/>
</dbReference>
<dbReference type="FunFam" id="3.30.70.1430:FF:000001">
    <property type="entry name" value="Efflux pump membrane transporter"/>
    <property type="match status" value="1"/>
</dbReference>
<dbReference type="Pfam" id="PF00873">
    <property type="entry name" value="ACR_tran"/>
    <property type="match status" value="1"/>
</dbReference>
<dbReference type="Gene3D" id="1.20.1640.10">
    <property type="entry name" value="Multidrug efflux transporter AcrB transmembrane domain"/>
    <property type="match status" value="2"/>
</dbReference>
<evidence type="ECO:0000256" key="7">
    <source>
        <dbReference type="ARBA" id="ARBA00022989"/>
    </source>
</evidence>
<feature type="transmembrane region" description="Helical" evidence="9">
    <location>
        <begin position="969"/>
        <end position="988"/>
    </location>
</feature>
<keyword evidence="5" id="KW-0997">Cell inner membrane</keyword>
<dbReference type="GO" id="GO:0042910">
    <property type="term" value="F:xenobiotic transmembrane transporter activity"/>
    <property type="evidence" value="ECO:0007669"/>
    <property type="project" value="TreeGrafter"/>
</dbReference>
<keyword evidence="4" id="KW-1003">Cell membrane</keyword>
<dbReference type="EMBL" id="JACHVA010000052">
    <property type="protein sequence ID" value="MBC2601283.1"/>
    <property type="molecule type" value="Genomic_DNA"/>
</dbReference>
<comment type="caution">
    <text evidence="10">The sequence shown here is derived from an EMBL/GenBank/DDBJ whole genome shotgun (WGS) entry which is preliminary data.</text>
</comment>
<gene>
    <name evidence="10" type="ORF">H5P30_05790</name>
</gene>
<feature type="transmembrane region" description="Helical" evidence="9">
    <location>
        <begin position="923"/>
        <end position="948"/>
    </location>
</feature>
<keyword evidence="3" id="KW-0813">Transport</keyword>
<feature type="transmembrane region" description="Helical" evidence="9">
    <location>
        <begin position="12"/>
        <end position="33"/>
    </location>
</feature>
<feature type="transmembrane region" description="Helical" evidence="9">
    <location>
        <begin position="897"/>
        <end position="917"/>
    </location>
</feature>
<dbReference type="PANTHER" id="PTHR32063">
    <property type="match status" value="1"/>
</dbReference>
<dbReference type="GO" id="GO:0015562">
    <property type="term" value="F:efflux transmembrane transporter activity"/>
    <property type="evidence" value="ECO:0007669"/>
    <property type="project" value="InterPro"/>
</dbReference>
<dbReference type="GO" id="GO:0005886">
    <property type="term" value="C:plasma membrane"/>
    <property type="evidence" value="ECO:0007669"/>
    <property type="project" value="UniProtKB-SubCell"/>
</dbReference>
<feature type="transmembrane region" description="Helical" evidence="9">
    <location>
        <begin position="535"/>
        <end position="553"/>
    </location>
</feature>
<keyword evidence="6 9" id="KW-0812">Transmembrane</keyword>
<evidence type="ECO:0000256" key="9">
    <source>
        <dbReference type="SAM" id="Phobius"/>
    </source>
</evidence>
<keyword evidence="11" id="KW-1185">Reference proteome</keyword>
<dbReference type="Gene3D" id="3.30.70.1440">
    <property type="entry name" value="Multidrug efflux transporter AcrB pore domain"/>
    <property type="match status" value="1"/>
</dbReference>
<feature type="transmembrane region" description="Helical" evidence="9">
    <location>
        <begin position="368"/>
        <end position="388"/>
    </location>
</feature>
<feature type="transmembrane region" description="Helical" evidence="9">
    <location>
        <begin position="394"/>
        <end position="415"/>
    </location>
</feature>
<dbReference type="NCBIfam" id="NF000282">
    <property type="entry name" value="RND_permease_1"/>
    <property type="match status" value="1"/>
</dbReference>
<evidence type="ECO:0000313" key="10">
    <source>
        <dbReference type="EMBL" id="MBC2601283.1"/>
    </source>
</evidence>
<keyword evidence="8 9" id="KW-0472">Membrane</keyword>
<name>A0A7X1AWI2_9BACT</name>
<dbReference type="AlphaFoldDB" id="A0A7X1AWI2"/>
<dbReference type="Gene3D" id="3.30.2090.10">
    <property type="entry name" value="Multidrug efflux transporter AcrB TolC docking domain, DN and DC subdomains"/>
    <property type="match status" value="2"/>
</dbReference>
<evidence type="ECO:0000256" key="8">
    <source>
        <dbReference type="ARBA" id="ARBA00023136"/>
    </source>
</evidence>
<dbReference type="Gene3D" id="3.30.70.1320">
    <property type="entry name" value="Multidrug efflux transporter AcrB pore domain like"/>
    <property type="match status" value="1"/>
</dbReference>
<dbReference type="NCBIfam" id="TIGR00915">
    <property type="entry name" value="2A0602"/>
    <property type="match status" value="1"/>
</dbReference>
<organism evidence="10 11">
    <name type="scientific">Puniceicoccus vermicola</name>
    <dbReference type="NCBI Taxonomy" id="388746"/>
    <lineage>
        <taxon>Bacteria</taxon>
        <taxon>Pseudomonadati</taxon>
        <taxon>Verrucomicrobiota</taxon>
        <taxon>Opitutia</taxon>
        <taxon>Puniceicoccales</taxon>
        <taxon>Puniceicoccaceae</taxon>
        <taxon>Puniceicoccus</taxon>
    </lineage>
</organism>
<dbReference type="Gene3D" id="3.30.70.1430">
    <property type="entry name" value="Multidrug efflux transporter AcrB pore domain"/>
    <property type="match status" value="2"/>
</dbReference>
<dbReference type="SUPFAM" id="SSF82693">
    <property type="entry name" value="Multidrug efflux transporter AcrB pore domain, PN1, PN2, PC1 and PC2 subdomains"/>
    <property type="match status" value="3"/>
</dbReference>
<evidence type="ECO:0000256" key="6">
    <source>
        <dbReference type="ARBA" id="ARBA00022692"/>
    </source>
</evidence>
<dbReference type="FunFam" id="1.20.1640.10:FF:000001">
    <property type="entry name" value="Efflux pump membrane transporter"/>
    <property type="match status" value="1"/>
</dbReference>
<feature type="transmembrane region" description="Helical" evidence="9">
    <location>
        <begin position="1000"/>
        <end position="1023"/>
    </location>
</feature>
<dbReference type="RefSeq" id="WP_185692002.1">
    <property type="nucleotide sequence ID" value="NZ_JACHVA010000052.1"/>
</dbReference>
<dbReference type="InterPro" id="IPR004764">
    <property type="entry name" value="MdtF-like"/>
</dbReference>
<dbReference type="InterPro" id="IPR001036">
    <property type="entry name" value="Acrflvin-R"/>
</dbReference>
<comment type="subcellular location">
    <subcellularLocation>
        <location evidence="1">Cell inner membrane</location>
        <topology evidence="1">Multi-pass membrane protein</topology>
    </subcellularLocation>
</comment>
<dbReference type="PRINTS" id="PR00702">
    <property type="entry name" value="ACRIFLAVINRP"/>
</dbReference>
<dbReference type="SUPFAM" id="SSF82866">
    <property type="entry name" value="Multidrug efflux transporter AcrB transmembrane domain"/>
    <property type="match status" value="2"/>
</dbReference>
<dbReference type="Proteomes" id="UP000525652">
    <property type="component" value="Unassembled WGS sequence"/>
</dbReference>
<feature type="transmembrane region" description="Helical" evidence="9">
    <location>
        <begin position="444"/>
        <end position="466"/>
    </location>
</feature>
<protein>
    <submittedName>
        <fullName evidence="10">Multidrug efflux RND transporter permease subunit</fullName>
    </submittedName>
</protein>
<evidence type="ECO:0000256" key="3">
    <source>
        <dbReference type="ARBA" id="ARBA00022448"/>
    </source>
</evidence>
<feature type="transmembrane region" description="Helical" evidence="9">
    <location>
        <begin position="873"/>
        <end position="890"/>
    </location>
</feature>
<evidence type="ECO:0000256" key="5">
    <source>
        <dbReference type="ARBA" id="ARBA00022519"/>
    </source>
</evidence>
<evidence type="ECO:0000256" key="1">
    <source>
        <dbReference type="ARBA" id="ARBA00004429"/>
    </source>
</evidence>
<evidence type="ECO:0000256" key="4">
    <source>
        <dbReference type="ARBA" id="ARBA00022475"/>
    </source>
</evidence>
<accession>A0A7X1AWI2</accession>
<evidence type="ECO:0000256" key="2">
    <source>
        <dbReference type="ARBA" id="ARBA00010942"/>
    </source>
</evidence>
<comment type="similarity">
    <text evidence="2">Belongs to the resistance-nodulation-cell division (RND) (TC 2.A.6) family.</text>
</comment>